<dbReference type="EMBL" id="WUXD01000002">
    <property type="protein sequence ID" value="MBM4626690.1"/>
    <property type="molecule type" value="Genomic_DNA"/>
</dbReference>
<evidence type="ECO:0000313" key="3">
    <source>
        <dbReference type="Proteomes" id="UP000738270"/>
    </source>
</evidence>
<name>A0AAP2F325_RHOHA</name>
<accession>A0AAP2F325</accession>
<gene>
    <name evidence="1" type="ORF">GS453_07355</name>
    <name evidence="2" type="ORF">GS453_14700</name>
</gene>
<sequence>MAMTAREAQRHIGERVLYTSPVTRQMSGFGVIVSADERWIHVLYPGSREPIKTHPDNLTLDRSSR</sequence>
<dbReference type="EMBL" id="WUXD01000023">
    <property type="protein sequence ID" value="MBM4628063.1"/>
    <property type="molecule type" value="Genomic_DNA"/>
</dbReference>
<reference evidence="1" key="1">
    <citation type="submission" date="2019-11" db="EMBL/GenBank/DDBJ databases">
        <title>Spread of Macrolides and rifampicin resistant Rhodococcus equi in clinical isolates in the USA.</title>
        <authorList>
            <person name="Alvarez-Narvaez S."/>
            <person name="Huber L."/>
            <person name="Cohen N.D."/>
            <person name="Slovis N."/>
            <person name="Greiter M."/>
            <person name="Giguere S."/>
            <person name="Hart K."/>
        </authorList>
    </citation>
    <scope>NUCLEOTIDE SEQUENCE</scope>
    <source>
        <strain evidence="1">Lh_38</strain>
    </source>
</reference>
<dbReference type="Proteomes" id="UP000738270">
    <property type="component" value="Unassembled WGS sequence"/>
</dbReference>
<dbReference type="AlphaFoldDB" id="A0AAP2F325"/>
<comment type="caution">
    <text evidence="1">The sequence shown here is derived from an EMBL/GenBank/DDBJ whole genome shotgun (WGS) entry which is preliminary data.</text>
</comment>
<protein>
    <submittedName>
        <fullName evidence="1">Uncharacterized protein</fullName>
    </submittedName>
</protein>
<evidence type="ECO:0000313" key="2">
    <source>
        <dbReference type="EMBL" id="MBM4628063.1"/>
    </source>
</evidence>
<organism evidence="1 3">
    <name type="scientific">Rhodococcus hoagii</name>
    <name type="common">Corynebacterium equii</name>
    <dbReference type="NCBI Taxonomy" id="43767"/>
    <lineage>
        <taxon>Bacteria</taxon>
        <taxon>Bacillati</taxon>
        <taxon>Actinomycetota</taxon>
        <taxon>Actinomycetes</taxon>
        <taxon>Mycobacteriales</taxon>
        <taxon>Nocardiaceae</taxon>
        <taxon>Prescottella</taxon>
    </lineage>
</organism>
<dbReference type="RefSeq" id="WP_084846584.1">
    <property type="nucleotide sequence ID" value="NZ_LWTW01000013.1"/>
</dbReference>
<proteinExistence type="predicted"/>
<evidence type="ECO:0000313" key="1">
    <source>
        <dbReference type="EMBL" id="MBM4626690.1"/>
    </source>
</evidence>